<evidence type="ECO:0008006" key="3">
    <source>
        <dbReference type="Google" id="ProtNLM"/>
    </source>
</evidence>
<protein>
    <recommendedName>
        <fullName evidence="3">Type 4 fimbrial biogenesis protein PilX N-terminal domain-containing protein</fullName>
    </recommendedName>
</protein>
<dbReference type="AlphaFoldDB" id="A0A0G0LD91"/>
<sequence>MKILPRNQHGQALLIVLLTLAVTLTVVLSVVSRSVTDITVSTYEEDALRAFSAAEAGIEEALLKGSIEDPVPVTIEEGVTYDVKIEDKTIDGKSFRYPKDLVSGETATFWFASHNNNGELTCSGKPCFINNIVRFCWGNPVASTVPAIEVMFYYDLTGNAMSSPNNYANVKVKRSAYDKYWVTRGNYFNDPTSGSGCNFSGDIFAYRAQISVNTHIGVSCQTAGVNVGCPIMAKVRMYYANINEPQKLGIEVSGPTANIPPQGLLIDSKGIAGESTRRINVFQGFAEPPAFFDTAVFSRVDLVKQ</sequence>
<comment type="caution">
    <text evidence="1">The sequence shown here is derived from an EMBL/GenBank/DDBJ whole genome shotgun (WGS) entry which is preliminary data.</text>
</comment>
<evidence type="ECO:0000313" key="1">
    <source>
        <dbReference type="EMBL" id="KKQ85890.1"/>
    </source>
</evidence>
<dbReference type="Proteomes" id="UP000034081">
    <property type="component" value="Unassembled WGS sequence"/>
</dbReference>
<name>A0A0G0LD91_9BACT</name>
<dbReference type="STRING" id="1618570.UT08_C0003G0053"/>
<accession>A0A0G0LD91</accession>
<proteinExistence type="predicted"/>
<dbReference type="EMBL" id="LBVL01000003">
    <property type="protein sequence ID" value="KKQ85890.1"/>
    <property type="molecule type" value="Genomic_DNA"/>
</dbReference>
<evidence type="ECO:0000313" key="2">
    <source>
        <dbReference type="Proteomes" id="UP000034081"/>
    </source>
</evidence>
<organism evidence="1 2">
    <name type="scientific">Candidatus Woesebacteria bacterium GW2011_GWB1_38_8</name>
    <dbReference type="NCBI Taxonomy" id="1618570"/>
    <lineage>
        <taxon>Bacteria</taxon>
        <taxon>Candidatus Woeseibacteriota</taxon>
    </lineage>
</organism>
<reference evidence="1 2" key="1">
    <citation type="journal article" date="2015" name="Nature">
        <title>rRNA introns, odd ribosomes, and small enigmatic genomes across a large radiation of phyla.</title>
        <authorList>
            <person name="Brown C.T."/>
            <person name="Hug L.A."/>
            <person name="Thomas B.C."/>
            <person name="Sharon I."/>
            <person name="Castelle C.J."/>
            <person name="Singh A."/>
            <person name="Wilkins M.J."/>
            <person name="Williams K.H."/>
            <person name="Banfield J.F."/>
        </authorList>
    </citation>
    <scope>NUCLEOTIDE SEQUENCE [LARGE SCALE GENOMIC DNA]</scope>
</reference>
<gene>
    <name evidence="1" type="ORF">UT08_C0003G0053</name>
</gene>